<keyword evidence="2" id="KW-1185">Reference proteome</keyword>
<accession>A0ACC1N4J0</accession>
<comment type="caution">
    <text evidence="1">The sequence shown here is derived from an EMBL/GenBank/DDBJ whole genome shotgun (WGS) entry which is preliminary data.</text>
</comment>
<protein>
    <submittedName>
        <fullName evidence="1">Uncharacterized protein</fullName>
    </submittedName>
</protein>
<dbReference type="Proteomes" id="UP001143910">
    <property type="component" value="Unassembled WGS sequence"/>
</dbReference>
<evidence type="ECO:0000313" key="2">
    <source>
        <dbReference type="Proteomes" id="UP001143910"/>
    </source>
</evidence>
<proteinExistence type="predicted"/>
<dbReference type="EMBL" id="JANJQO010000887">
    <property type="protein sequence ID" value="KAJ2974005.1"/>
    <property type="molecule type" value="Genomic_DNA"/>
</dbReference>
<evidence type="ECO:0000313" key="1">
    <source>
        <dbReference type="EMBL" id="KAJ2974005.1"/>
    </source>
</evidence>
<sequence length="287" mass="31403">MAATELDPAAIAIAKGLEHTPWCDDYEKMISGVLYDAQVPELLQGRFRARQLMHKYNTTFPEDATLDSLNIDRRKLLSKLLGKVGKEAFIEPPFSVDYGCNIMIGDNFYSNFNLVILDCGLVQIGNRVMFGPSVSIYAATHETGVQSRRDGIEYAKPVVIGDDCWIGGNTTIMPGVTIGKGCTVAAGSIVTRSIPDFSVAMGSPAREHRRAAPAKCRREANDHDVEVPGQELARDDDGAGEHGPEEEPLQRDGDGRDDELRHEPKDEFQSGSADDINLDALAIFCTF</sequence>
<gene>
    <name evidence="1" type="ORF">NQ176_g6276</name>
</gene>
<name>A0ACC1N4J0_9HYPO</name>
<organism evidence="1 2">
    <name type="scientific">Zarea fungicola</name>
    <dbReference type="NCBI Taxonomy" id="93591"/>
    <lineage>
        <taxon>Eukaryota</taxon>
        <taxon>Fungi</taxon>
        <taxon>Dikarya</taxon>
        <taxon>Ascomycota</taxon>
        <taxon>Pezizomycotina</taxon>
        <taxon>Sordariomycetes</taxon>
        <taxon>Hypocreomycetidae</taxon>
        <taxon>Hypocreales</taxon>
        <taxon>Cordycipitaceae</taxon>
        <taxon>Zarea</taxon>
    </lineage>
</organism>
<reference evidence="1" key="1">
    <citation type="submission" date="2022-08" db="EMBL/GenBank/DDBJ databases">
        <title>Genome Sequence of Lecanicillium fungicola.</title>
        <authorList>
            <person name="Buettner E."/>
        </authorList>
    </citation>
    <scope>NUCLEOTIDE SEQUENCE</scope>
    <source>
        <strain evidence="1">Babe33</strain>
    </source>
</reference>